<dbReference type="Pfam" id="PF04235">
    <property type="entry name" value="DUF418"/>
    <property type="match status" value="1"/>
</dbReference>
<dbReference type="InterPro" id="IPR007349">
    <property type="entry name" value="DUF418"/>
</dbReference>
<feature type="domain" description="DUF418" evidence="2">
    <location>
        <begin position="222"/>
        <end position="373"/>
    </location>
</feature>
<dbReference type="PANTHER" id="PTHR30590:SF2">
    <property type="entry name" value="INNER MEMBRANE PROTEIN"/>
    <property type="match status" value="1"/>
</dbReference>
<feature type="transmembrane region" description="Helical" evidence="1">
    <location>
        <begin position="198"/>
        <end position="217"/>
    </location>
</feature>
<dbReference type="RefSeq" id="WP_221870840.1">
    <property type="nucleotide sequence ID" value="NZ_JACWFH010000006.1"/>
</dbReference>
<evidence type="ECO:0000259" key="2">
    <source>
        <dbReference type="Pfam" id="PF04235"/>
    </source>
</evidence>
<evidence type="ECO:0000256" key="1">
    <source>
        <dbReference type="SAM" id="Phobius"/>
    </source>
</evidence>
<reference evidence="3 4" key="1">
    <citation type="submission" date="2020-07" db="EMBL/GenBank/DDBJ databases">
        <title>Fungal Genomes of the International Space Station.</title>
        <authorList>
            <person name="Seuylemezian A."/>
            <person name="Singh N.K."/>
            <person name="Wood J."/>
            <person name="Venkateswaran K."/>
        </authorList>
    </citation>
    <scope>NUCLEOTIDE SEQUENCE [LARGE SCALE GENOMIC DNA]</scope>
    <source>
        <strain evidence="3 4">PL-B2</strain>
    </source>
</reference>
<feature type="transmembrane region" description="Helical" evidence="1">
    <location>
        <begin position="112"/>
        <end position="127"/>
    </location>
</feature>
<dbReference type="Proteomes" id="UP000769780">
    <property type="component" value="Unassembled WGS sequence"/>
</dbReference>
<organism evidence="3 4">
    <name type="scientific">Mesobacillus maritimus</name>
    <dbReference type="NCBI Taxonomy" id="1643336"/>
    <lineage>
        <taxon>Bacteria</taxon>
        <taxon>Bacillati</taxon>
        <taxon>Bacillota</taxon>
        <taxon>Bacilli</taxon>
        <taxon>Bacillales</taxon>
        <taxon>Bacillaceae</taxon>
        <taxon>Mesobacillus</taxon>
    </lineage>
</organism>
<feature type="transmembrane region" description="Helical" evidence="1">
    <location>
        <begin position="309"/>
        <end position="328"/>
    </location>
</feature>
<feature type="transmembrane region" description="Helical" evidence="1">
    <location>
        <begin position="49"/>
        <end position="69"/>
    </location>
</feature>
<keyword evidence="1" id="KW-0472">Membrane</keyword>
<comment type="caution">
    <text evidence="3">The sequence shown here is derived from an EMBL/GenBank/DDBJ whole genome shotgun (WGS) entry which is preliminary data.</text>
</comment>
<feature type="transmembrane region" description="Helical" evidence="1">
    <location>
        <begin position="12"/>
        <end position="29"/>
    </location>
</feature>
<feature type="transmembrane region" description="Helical" evidence="1">
    <location>
        <begin position="334"/>
        <end position="355"/>
    </location>
</feature>
<evidence type="ECO:0000313" key="4">
    <source>
        <dbReference type="Proteomes" id="UP000769780"/>
    </source>
</evidence>
<feature type="transmembrane region" description="Helical" evidence="1">
    <location>
        <begin position="270"/>
        <end position="288"/>
    </location>
</feature>
<feature type="transmembrane region" description="Helical" evidence="1">
    <location>
        <begin position="89"/>
        <end position="106"/>
    </location>
</feature>
<name>A0ABS7K083_9BACI</name>
<keyword evidence="4" id="KW-1185">Reference proteome</keyword>
<keyword evidence="1" id="KW-1133">Transmembrane helix</keyword>
<accession>A0ABS7K083</accession>
<protein>
    <submittedName>
        <fullName evidence="3">DUF418 domain-containing protein</fullName>
    </submittedName>
</protein>
<dbReference type="PANTHER" id="PTHR30590">
    <property type="entry name" value="INNER MEMBRANE PROTEIN"/>
    <property type="match status" value="1"/>
</dbReference>
<evidence type="ECO:0000313" key="3">
    <source>
        <dbReference type="EMBL" id="MBY0095658.1"/>
    </source>
</evidence>
<keyword evidence="1" id="KW-0812">Transmembrane</keyword>
<feature type="transmembrane region" description="Helical" evidence="1">
    <location>
        <begin position="134"/>
        <end position="151"/>
    </location>
</feature>
<sequence>MKQRVSTIDGLRGFSLLGILMANMLIFQYGMFGKDQLTDLMYADHLAYIWLKIFVESSFMPIFMFLFGYSMIMMKGKLDRNGSKVKRHFVRRFLLLILFGLLHSFFIWEGDILFSYGLMGLILLVFLNRKKKTLLIWSIGLLIVTSLMAYGDPNEMIEDETQLNAYVEKANHIYSTGSYSKIYTFRNSDEDPFGWPDYMYVVVLLVAPFITAPMFLLGMYAANKEWFATPKQEKKRYVWFASVFIALGLLLKSIRYLIPDSSWGEVAYTLGSSLLALGYIFGFALLYTTEKLRVQSWFEKVGRLSMTNYLMQSIVCTALFYGYGLGWFGKLGVLVGIGVALVLYVLQIITSHYYLKLFKMGPFERVMRVGTYLSFKGKPKRKKKDNDKVVIEEDPLVSNG</sequence>
<dbReference type="EMBL" id="JACWFH010000006">
    <property type="protein sequence ID" value="MBY0095658.1"/>
    <property type="molecule type" value="Genomic_DNA"/>
</dbReference>
<proteinExistence type="predicted"/>
<dbReference type="InterPro" id="IPR052529">
    <property type="entry name" value="Bact_Transport_Assoc"/>
</dbReference>
<gene>
    <name evidence="3" type="ORF">H0185_02325</name>
</gene>
<feature type="transmembrane region" description="Helical" evidence="1">
    <location>
        <begin position="237"/>
        <end position="258"/>
    </location>
</feature>